<evidence type="ECO:0000313" key="8">
    <source>
        <dbReference type="EMBL" id="EAY00163.1"/>
    </source>
</evidence>
<organism evidence="8 9">
    <name type="scientific">Trichomonas vaginalis (strain ATCC PRA-98 / G3)</name>
    <dbReference type="NCBI Taxonomy" id="412133"/>
    <lineage>
        <taxon>Eukaryota</taxon>
        <taxon>Metamonada</taxon>
        <taxon>Parabasalia</taxon>
        <taxon>Trichomonadida</taxon>
        <taxon>Trichomonadidae</taxon>
        <taxon>Trichomonas</taxon>
    </lineage>
</organism>
<evidence type="ECO:0000313" key="9">
    <source>
        <dbReference type="Proteomes" id="UP000001542"/>
    </source>
</evidence>
<keyword evidence="4 6" id="KW-0472">Membrane</keyword>
<keyword evidence="3 6" id="KW-1133">Transmembrane helix</keyword>
<dbReference type="AlphaFoldDB" id="A2F4K7"/>
<keyword evidence="9" id="KW-1185">Reference proteome</keyword>
<dbReference type="RefSeq" id="XP_001313092.1">
    <property type="nucleotide sequence ID" value="XM_001313091.1"/>
</dbReference>
<evidence type="ECO:0000256" key="5">
    <source>
        <dbReference type="ARBA" id="ARBA00023242"/>
    </source>
</evidence>
<evidence type="ECO:0000256" key="3">
    <source>
        <dbReference type="ARBA" id="ARBA00022989"/>
    </source>
</evidence>
<dbReference type="PANTHER" id="PTHR47808:SF2">
    <property type="entry name" value="LEM DOMAIN-CONTAINING PROTEIN 2"/>
    <property type="match status" value="1"/>
</dbReference>
<dbReference type="SMR" id="A2F4K7"/>
<name>A2F4K7_TRIV3</name>
<dbReference type="EMBL" id="DS113611">
    <property type="protein sequence ID" value="EAY00163.1"/>
    <property type="molecule type" value="Genomic_DNA"/>
</dbReference>
<keyword evidence="5" id="KW-0539">Nucleus</keyword>
<evidence type="ECO:0000256" key="4">
    <source>
        <dbReference type="ARBA" id="ARBA00023136"/>
    </source>
</evidence>
<dbReference type="GO" id="GO:0003682">
    <property type="term" value="F:chromatin binding"/>
    <property type="evidence" value="ECO:0007669"/>
    <property type="project" value="InterPro"/>
</dbReference>
<dbReference type="GO" id="GO:0005637">
    <property type="term" value="C:nuclear inner membrane"/>
    <property type="evidence" value="ECO:0007669"/>
    <property type="project" value="InterPro"/>
</dbReference>
<reference evidence="8" key="2">
    <citation type="journal article" date="2007" name="Science">
        <title>Draft genome sequence of the sexually transmitted pathogen Trichomonas vaginalis.</title>
        <authorList>
            <person name="Carlton J.M."/>
            <person name="Hirt R.P."/>
            <person name="Silva J.C."/>
            <person name="Delcher A.L."/>
            <person name="Schatz M."/>
            <person name="Zhao Q."/>
            <person name="Wortman J.R."/>
            <person name="Bidwell S.L."/>
            <person name="Alsmark U.C.M."/>
            <person name="Besteiro S."/>
            <person name="Sicheritz-Ponten T."/>
            <person name="Noel C.J."/>
            <person name="Dacks J.B."/>
            <person name="Foster P.G."/>
            <person name="Simillion C."/>
            <person name="Van de Peer Y."/>
            <person name="Miranda-Saavedra D."/>
            <person name="Barton G.J."/>
            <person name="Westrop G.D."/>
            <person name="Mueller S."/>
            <person name="Dessi D."/>
            <person name="Fiori P.L."/>
            <person name="Ren Q."/>
            <person name="Paulsen I."/>
            <person name="Zhang H."/>
            <person name="Bastida-Corcuera F.D."/>
            <person name="Simoes-Barbosa A."/>
            <person name="Brown M.T."/>
            <person name="Hayes R.D."/>
            <person name="Mukherjee M."/>
            <person name="Okumura C.Y."/>
            <person name="Schneider R."/>
            <person name="Smith A.J."/>
            <person name="Vanacova S."/>
            <person name="Villalvazo M."/>
            <person name="Haas B.J."/>
            <person name="Pertea M."/>
            <person name="Feldblyum T.V."/>
            <person name="Utterback T.R."/>
            <person name="Shu C.L."/>
            <person name="Osoegawa K."/>
            <person name="de Jong P.J."/>
            <person name="Hrdy I."/>
            <person name="Horvathova L."/>
            <person name="Zubacova Z."/>
            <person name="Dolezal P."/>
            <person name="Malik S.B."/>
            <person name="Logsdon J.M. Jr."/>
            <person name="Henze K."/>
            <person name="Gupta A."/>
            <person name="Wang C.C."/>
            <person name="Dunne R.L."/>
            <person name="Upcroft J.A."/>
            <person name="Upcroft P."/>
            <person name="White O."/>
            <person name="Salzberg S.L."/>
            <person name="Tang P."/>
            <person name="Chiu C.-H."/>
            <person name="Lee Y.-S."/>
            <person name="Embley T.M."/>
            <person name="Coombs G.H."/>
            <person name="Mottram J.C."/>
            <person name="Tachezy J."/>
            <person name="Fraser-Liggett C.M."/>
            <person name="Johnson P.J."/>
        </authorList>
    </citation>
    <scope>NUCLEOTIDE SEQUENCE [LARGE SCALE GENOMIC DNA]</scope>
    <source>
        <strain evidence="8">G3</strain>
    </source>
</reference>
<keyword evidence="2 6" id="KW-0812">Transmembrane</keyword>
<dbReference type="InterPro" id="IPR018996">
    <property type="entry name" value="Man1/Src1-like_C"/>
</dbReference>
<dbReference type="Pfam" id="PF09402">
    <property type="entry name" value="MSC"/>
    <property type="match status" value="1"/>
</dbReference>
<proteinExistence type="predicted"/>
<dbReference type="VEuPathDB" id="TrichDB:TVAGG3_0047310"/>
<dbReference type="Proteomes" id="UP000001542">
    <property type="component" value="Unassembled WGS sequence"/>
</dbReference>
<dbReference type="VEuPathDB" id="TrichDB:TVAG_052110"/>
<evidence type="ECO:0000259" key="7">
    <source>
        <dbReference type="Pfam" id="PF09402"/>
    </source>
</evidence>
<dbReference type="PANTHER" id="PTHR47808">
    <property type="entry name" value="INNER NUCLEAR MEMBRANE PROTEIN HEH2-RELATED"/>
    <property type="match status" value="1"/>
</dbReference>
<sequence length="350" mass="40993">MRTAGPLDDAFVPTQRRILGNYTREQLVDILDKYDEAFDINASKEKLIDLIIAIMKNTKPVSQPETKRSDIYLYLSWISKYIVLLFIAYFAFLAVSLLIFYLFVPKPQKFCNTNKQSIYCITCPKFAKCKSNNVTCETGFTFDGRYCVKTDDDTHVISKMLDFATTELRKRAGKHRCGKCLSNYLTIDQLDALIYSQNFINPQKYDFVFQKMIQILQQQYNISTQYDDRTTLIASTIADRPFSCILRRFLISSTFLFILICILCYLIKYSIKRTKNQKFIENKAQYMAIKVINEMKNHDSEIDENTLKHKFSKNPEIDLSLWLIIDSYLKKSPYVIARKSKGVTYYRFIL</sequence>
<dbReference type="InterPro" id="IPR044780">
    <property type="entry name" value="Heh2/Src1"/>
</dbReference>
<comment type="subcellular location">
    <subcellularLocation>
        <location evidence="1">Nucleus membrane</location>
    </subcellularLocation>
</comment>
<feature type="transmembrane region" description="Helical" evidence="6">
    <location>
        <begin position="81"/>
        <end position="104"/>
    </location>
</feature>
<evidence type="ECO:0000256" key="2">
    <source>
        <dbReference type="ARBA" id="ARBA00022692"/>
    </source>
</evidence>
<feature type="domain" description="Man1/Src1-like C-terminal" evidence="7">
    <location>
        <begin position="117"/>
        <end position="306"/>
    </location>
</feature>
<dbReference type="KEGG" id="tva:4757982"/>
<reference evidence="8" key="1">
    <citation type="submission" date="2006-10" db="EMBL/GenBank/DDBJ databases">
        <authorList>
            <person name="Amadeo P."/>
            <person name="Zhao Q."/>
            <person name="Wortman J."/>
            <person name="Fraser-Liggett C."/>
            <person name="Carlton J."/>
        </authorList>
    </citation>
    <scope>NUCLEOTIDE SEQUENCE</scope>
    <source>
        <strain evidence="8">G3</strain>
    </source>
</reference>
<dbReference type="InParanoid" id="A2F4K7"/>
<protein>
    <recommendedName>
        <fullName evidence="7">Man1/Src1-like C-terminal domain-containing protein</fullName>
    </recommendedName>
</protein>
<evidence type="ECO:0000256" key="1">
    <source>
        <dbReference type="ARBA" id="ARBA00004126"/>
    </source>
</evidence>
<gene>
    <name evidence="8" type="ORF">TVAG_052110</name>
</gene>
<feature type="transmembrane region" description="Helical" evidence="6">
    <location>
        <begin position="249"/>
        <end position="267"/>
    </location>
</feature>
<accession>A2F4K7</accession>
<evidence type="ECO:0000256" key="6">
    <source>
        <dbReference type="SAM" id="Phobius"/>
    </source>
</evidence>